<dbReference type="AlphaFoldDB" id="A0A1I2AKB0"/>
<dbReference type="OrthoDB" id="9805019at2"/>
<dbReference type="RefSeq" id="WP_093913355.1">
    <property type="nucleotide sequence ID" value="NZ_FONL01000006.1"/>
</dbReference>
<evidence type="ECO:0000256" key="5">
    <source>
        <dbReference type="ARBA" id="ARBA00022927"/>
    </source>
</evidence>
<dbReference type="Gene3D" id="1.20.1640.10">
    <property type="entry name" value="Multidrug efflux transporter AcrB transmembrane domain"/>
    <property type="match status" value="1"/>
</dbReference>
<keyword evidence="2 9" id="KW-0813">Transport</keyword>
<dbReference type="Gene3D" id="3.30.70.2040">
    <property type="match status" value="1"/>
</dbReference>
<dbReference type="GO" id="GO:0065002">
    <property type="term" value="P:intracellular protein transmembrane transport"/>
    <property type="evidence" value="ECO:0007669"/>
    <property type="project" value="UniProtKB-UniRule"/>
</dbReference>
<dbReference type="GO" id="GO:0006605">
    <property type="term" value="P:protein targeting"/>
    <property type="evidence" value="ECO:0007669"/>
    <property type="project" value="UniProtKB-UniRule"/>
</dbReference>
<keyword evidence="8 9" id="KW-0472">Membrane</keyword>
<dbReference type="GO" id="GO:0043952">
    <property type="term" value="P:protein transport by the Sec complex"/>
    <property type="evidence" value="ECO:0007669"/>
    <property type="project" value="UniProtKB-UniRule"/>
</dbReference>
<dbReference type="PANTHER" id="PTHR30081">
    <property type="entry name" value="PROTEIN-EXPORT MEMBRANE PROTEIN SEC"/>
    <property type="match status" value="1"/>
</dbReference>
<evidence type="ECO:0000259" key="10">
    <source>
        <dbReference type="Pfam" id="PF02355"/>
    </source>
</evidence>
<comment type="subcellular location">
    <subcellularLocation>
        <location evidence="1 9">Cell membrane</location>
        <topology evidence="1 9">Multi-pass membrane protein</topology>
    </subcellularLocation>
</comment>
<dbReference type="Pfam" id="PF07549">
    <property type="entry name" value="Sec_GG"/>
    <property type="match status" value="1"/>
</dbReference>
<feature type="transmembrane region" description="Helical" evidence="9">
    <location>
        <begin position="156"/>
        <end position="180"/>
    </location>
</feature>
<evidence type="ECO:0000256" key="1">
    <source>
        <dbReference type="ARBA" id="ARBA00004651"/>
    </source>
</evidence>
<feature type="transmembrane region" description="Helical" evidence="9">
    <location>
        <begin position="261"/>
        <end position="287"/>
    </location>
</feature>
<dbReference type="InterPro" id="IPR022646">
    <property type="entry name" value="SecD/SecF_CS"/>
</dbReference>
<reference evidence="11 12" key="1">
    <citation type="submission" date="2016-10" db="EMBL/GenBank/DDBJ databases">
        <authorList>
            <person name="de Groot N.N."/>
        </authorList>
    </citation>
    <scope>NUCLEOTIDE SEQUENCE [LARGE SCALE GENOMIC DNA]</scope>
    <source>
        <strain evidence="11 12">DSM 9236</strain>
    </source>
</reference>
<evidence type="ECO:0000256" key="4">
    <source>
        <dbReference type="ARBA" id="ARBA00022692"/>
    </source>
</evidence>
<feature type="transmembrane region" description="Helical" evidence="9">
    <location>
        <begin position="186"/>
        <end position="205"/>
    </location>
</feature>
<dbReference type="EMBL" id="FONL01000006">
    <property type="protein sequence ID" value="SFE44411.1"/>
    <property type="molecule type" value="Genomic_DNA"/>
</dbReference>
<dbReference type="SUPFAM" id="SSF82866">
    <property type="entry name" value="Multidrug efflux transporter AcrB transmembrane domain"/>
    <property type="match status" value="1"/>
</dbReference>
<protein>
    <recommendedName>
        <fullName evidence="9">Protein-export membrane protein SecF</fullName>
    </recommendedName>
</protein>
<dbReference type="PANTHER" id="PTHR30081:SF8">
    <property type="entry name" value="PROTEIN TRANSLOCASE SUBUNIT SECF"/>
    <property type="match status" value="1"/>
</dbReference>
<dbReference type="InterPro" id="IPR005665">
    <property type="entry name" value="SecF_bac"/>
</dbReference>
<dbReference type="InterPro" id="IPR022645">
    <property type="entry name" value="SecD/SecF_bac"/>
</dbReference>
<keyword evidence="4 9" id="KW-0812">Transmembrane</keyword>
<dbReference type="InterPro" id="IPR055344">
    <property type="entry name" value="SecD_SecF_C_bact"/>
</dbReference>
<accession>A0A1I2AKB0</accession>
<organism evidence="11 12">
    <name type="scientific">Succiniclasticum ruminis DSM 9236</name>
    <dbReference type="NCBI Taxonomy" id="1123323"/>
    <lineage>
        <taxon>Bacteria</taxon>
        <taxon>Bacillati</taxon>
        <taxon>Bacillota</taxon>
        <taxon>Negativicutes</taxon>
        <taxon>Acidaminococcales</taxon>
        <taxon>Acidaminococcaceae</taxon>
        <taxon>Succiniclasticum</taxon>
    </lineage>
</organism>
<feature type="transmembrane region" description="Helical" evidence="9">
    <location>
        <begin position="129"/>
        <end position="149"/>
    </location>
</feature>
<evidence type="ECO:0000256" key="7">
    <source>
        <dbReference type="ARBA" id="ARBA00023010"/>
    </source>
</evidence>
<comment type="similarity">
    <text evidence="9">Belongs to the SecD/SecF family. SecF subfamily.</text>
</comment>
<dbReference type="NCBIfam" id="TIGR00966">
    <property type="entry name" value="transloc_SecF"/>
    <property type="match status" value="1"/>
</dbReference>
<sequence length="294" mass="32540">MKNFSIVRNWKIFFAITIIGLMIGYGSMIFRGFNLGIDFTGGSIMDLKFEKAVQVAQVREVLSQHNLGSAIIQLESSDSAATESQGVLIRTPVIADNDRTKVMQDMEKSLGKFDIRRVENVGATIGGELIQQAAIAIFLSWVLMVLYITIRFQLNFALAAIIALIIDVSVTLSWFSLLQLEIDSTFVAALLTVVGYSVNGTIVIFDRIRENLKVHRRTETVTDMIDNSIKSTLTRTIYTTITTLFAIVAIFLFGGETIHNFSFAMLVGCCSGAYTSILLAGTIWLFLQHKKAGE</sequence>
<dbReference type="GO" id="GO:0005886">
    <property type="term" value="C:plasma membrane"/>
    <property type="evidence" value="ECO:0007669"/>
    <property type="project" value="UniProtKB-SubCell"/>
</dbReference>
<dbReference type="STRING" id="1123323.SAMN05216245_10663"/>
<feature type="transmembrane region" description="Helical" evidence="9">
    <location>
        <begin position="237"/>
        <end position="255"/>
    </location>
</feature>
<dbReference type="InterPro" id="IPR022813">
    <property type="entry name" value="SecD/SecF_arch_bac"/>
</dbReference>
<evidence type="ECO:0000256" key="2">
    <source>
        <dbReference type="ARBA" id="ARBA00022448"/>
    </source>
</evidence>
<keyword evidence="12" id="KW-1185">Reference proteome</keyword>
<dbReference type="PRINTS" id="PR01755">
    <property type="entry name" value="SECFTRNLCASE"/>
</dbReference>
<keyword evidence="5 9" id="KW-0653">Protein transport</keyword>
<comment type="function">
    <text evidence="9">Part of the Sec protein translocase complex. Interacts with the SecYEG preprotein conducting channel. SecDF uses the proton motive force (PMF) to complete protein translocation after the ATP-dependent function of SecA.</text>
</comment>
<comment type="subunit">
    <text evidence="9">Forms a complex with SecD. Part of the essential Sec protein translocation apparatus which comprises SecA, SecYEG and auxiliary proteins SecDF. Other proteins may also be involved.</text>
</comment>
<name>A0A1I2AKB0_9FIRM</name>
<dbReference type="GO" id="GO:0015450">
    <property type="term" value="F:protein-transporting ATPase activity"/>
    <property type="evidence" value="ECO:0007669"/>
    <property type="project" value="InterPro"/>
</dbReference>
<proteinExistence type="inferred from homology"/>
<feature type="transmembrane region" description="Helical" evidence="9">
    <location>
        <begin position="12"/>
        <end position="33"/>
    </location>
</feature>
<keyword evidence="6 9" id="KW-1133">Transmembrane helix</keyword>
<keyword evidence="7 9" id="KW-0811">Translocation</keyword>
<feature type="domain" description="Protein export membrane protein SecD/SecF C-terminal" evidence="10">
    <location>
        <begin position="106"/>
        <end position="289"/>
    </location>
</feature>
<dbReference type="NCBIfam" id="TIGR00916">
    <property type="entry name" value="2A0604s01"/>
    <property type="match status" value="1"/>
</dbReference>
<evidence type="ECO:0000256" key="3">
    <source>
        <dbReference type="ARBA" id="ARBA00022475"/>
    </source>
</evidence>
<keyword evidence="3 9" id="KW-1003">Cell membrane</keyword>
<dbReference type="InterPro" id="IPR048634">
    <property type="entry name" value="SecD_SecF_C"/>
</dbReference>
<evidence type="ECO:0000256" key="6">
    <source>
        <dbReference type="ARBA" id="ARBA00022989"/>
    </source>
</evidence>
<evidence type="ECO:0000256" key="8">
    <source>
        <dbReference type="ARBA" id="ARBA00023136"/>
    </source>
</evidence>
<dbReference type="Pfam" id="PF02355">
    <property type="entry name" value="SecD_SecF_C"/>
    <property type="match status" value="1"/>
</dbReference>
<evidence type="ECO:0000313" key="12">
    <source>
        <dbReference type="Proteomes" id="UP000198896"/>
    </source>
</evidence>
<dbReference type="Proteomes" id="UP000198896">
    <property type="component" value="Unassembled WGS sequence"/>
</dbReference>
<gene>
    <name evidence="9" type="primary">secF</name>
    <name evidence="11" type="ORF">SAMN05216245_10663</name>
</gene>
<evidence type="ECO:0000256" key="9">
    <source>
        <dbReference type="HAMAP-Rule" id="MF_01464"/>
    </source>
</evidence>
<evidence type="ECO:0000313" key="11">
    <source>
        <dbReference type="EMBL" id="SFE44411.1"/>
    </source>
</evidence>
<dbReference type="HAMAP" id="MF_01464_B">
    <property type="entry name" value="SecF_B"/>
    <property type="match status" value="1"/>
</dbReference>